<evidence type="ECO:0000313" key="1">
    <source>
        <dbReference type="EMBL" id="OBS20348.1"/>
    </source>
</evidence>
<name>A0A1B8AIM7_FUSPO</name>
<dbReference type="Proteomes" id="UP000091967">
    <property type="component" value="Unassembled WGS sequence"/>
</dbReference>
<dbReference type="AlphaFoldDB" id="A0A1B8AIM7"/>
<sequence>MVVEKGNKIFIPVDQLTATEVEVEWAKYSSRRSEHYCAVSFFNIDQSNEESVIFIQKSYLDTLKSKQLPGDDLTILVDDSFQYGQNNEKTKRWLVFHNKENEALEWRFVAALASKLGQESSKFANGFFPTGDAYMLSSLFRHFLRNF</sequence>
<keyword evidence="2" id="KW-1185">Reference proteome</keyword>
<proteinExistence type="predicted"/>
<evidence type="ECO:0000313" key="2">
    <source>
        <dbReference type="Proteomes" id="UP000091967"/>
    </source>
</evidence>
<reference evidence="1 2" key="1">
    <citation type="submission" date="2016-06" db="EMBL/GenBank/DDBJ databases">
        <title>Living apart together: crosstalk between the core and supernumerary genomes in a fungal plant pathogen.</title>
        <authorList>
            <person name="Vanheule A."/>
            <person name="Audenaert K."/>
            <person name="Warris S."/>
            <person name="Van De Geest H."/>
            <person name="Schijlen E."/>
            <person name="Hofte M."/>
            <person name="De Saeger S."/>
            <person name="Haesaert G."/>
            <person name="Waalwijk C."/>
            <person name="Van Der Lee T."/>
        </authorList>
    </citation>
    <scope>NUCLEOTIDE SEQUENCE [LARGE SCALE GENOMIC DNA]</scope>
    <source>
        <strain evidence="1 2">2516</strain>
    </source>
</reference>
<protein>
    <submittedName>
        <fullName evidence="1">Uncharacterized protein</fullName>
    </submittedName>
</protein>
<gene>
    <name evidence="1" type="ORF">FPOA_06720</name>
</gene>
<dbReference type="EMBL" id="LYXU01000003">
    <property type="protein sequence ID" value="OBS20348.1"/>
    <property type="molecule type" value="Genomic_DNA"/>
</dbReference>
<comment type="caution">
    <text evidence="1">The sequence shown here is derived from an EMBL/GenBank/DDBJ whole genome shotgun (WGS) entry which is preliminary data.</text>
</comment>
<accession>A0A1B8AIM7</accession>
<organism evidence="1 2">
    <name type="scientific">Fusarium poae</name>
    <dbReference type="NCBI Taxonomy" id="36050"/>
    <lineage>
        <taxon>Eukaryota</taxon>
        <taxon>Fungi</taxon>
        <taxon>Dikarya</taxon>
        <taxon>Ascomycota</taxon>
        <taxon>Pezizomycotina</taxon>
        <taxon>Sordariomycetes</taxon>
        <taxon>Hypocreomycetidae</taxon>
        <taxon>Hypocreales</taxon>
        <taxon>Nectriaceae</taxon>
        <taxon>Fusarium</taxon>
    </lineage>
</organism>
<dbReference type="OMA" id="IGDPLHN"/>